<gene>
    <name evidence="2" type="primary">LOC136089730</name>
</gene>
<dbReference type="Proteomes" id="UP001652625">
    <property type="component" value="Chromosome 13"/>
</dbReference>
<keyword evidence="1" id="KW-1185">Reference proteome</keyword>
<protein>
    <submittedName>
        <fullName evidence="2">Uncharacterized protein LOC136089730</fullName>
    </submittedName>
</protein>
<sequence length="353" mass="40675">MEMLIDKLIVAVMKETRQNEISNRQNARYAARQAANNSNPDEESVVRRVENNHCRNERDRLRQDEINSQQNTRYAARYEKRYCISRSNTIPDYNYLGEMNYICQHCGAKKSPNETHFLCCHNGKNKYIMQTSPFPQDLQDLFNGNYADRKANQSFLKYIRNYNACLSFASFKANVIQPMNYGPPCFRICGQVFHSSIGNLRPNHDVPPTYCQLYIYDPLSAVNFRMQQRGNDLCLNDLMFRLQTIIREEKPFALAFKNMAEVEDEGIHQAAIEGRSVSVVKMSLLEGEDRRCYNLPLNNDVAFVGEDGAPPASREVVIYPRGHPLKTISSMSSNLDPMAYPLFFPRGYAGWLN</sequence>
<organism evidence="1 2">
    <name type="scientific">Hydra vulgaris</name>
    <name type="common">Hydra</name>
    <name type="synonym">Hydra attenuata</name>
    <dbReference type="NCBI Taxonomy" id="6087"/>
    <lineage>
        <taxon>Eukaryota</taxon>
        <taxon>Metazoa</taxon>
        <taxon>Cnidaria</taxon>
        <taxon>Hydrozoa</taxon>
        <taxon>Hydroidolina</taxon>
        <taxon>Anthoathecata</taxon>
        <taxon>Aplanulata</taxon>
        <taxon>Hydridae</taxon>
        <taxon>Hydra</taxon>
    </lineage>
</organism>
<dbReference type="RefSeq" id="XP_065671875.1">
    <property type="nucleotide sequence ID" value="XM_065815803.1"/>
</dbReference>
<reference evidence="2" key="1">
    <citation type="submission" date="2025-08" db="UniProtKB">
        <authorList>
            <consortium name="RefSeq"/>
        </authorList>
    </citation>
    <scope>IDENTIFICATION</scope>
</reference>
<evidence type="ECO:0000313" key="2">
    <source>
        <dbReference type="RefSeq" id="XP_065671875.1"/>
    </source>
</evidence>
<evidence type="ECO:0000313" key="1">
    <source>
        <dbReference type="Proteomes" id="UP001652625"/>
    </source>
</evidence>
<name>A0ABM4DBX2_HYDVU</name>
<dbReference type="GeneID" id="136089730"/>
<accession>A0ABM4DBX2</accession>
<dbReference type="PANTHER" id="PTHR45786">
    <property type="entry name" value="DNA BINDING PROTEIN-LIKE"/>
    <property type="match status" value="1"/>
</dbReference>
<proteinExistence type="predicted"/>
<dbReference type="PANTHER" id="PTHR45786:SF74">
    <property type="entry name" value="ATP-DEPENDENT DNA HELICASE"/>
    <property type="match status" value="1"/>
</dbReference>